<evidence type="ECO:0000313" key="2">
    <source>
        <dbReference type="Proteomes" id="UP000821845"/>
    </source>
</evidence>
<evidence type="ECO:0000313" key="1">
    <source>
        <dbReference type="EMBL" id="KAH6940733.1"/>
    </source>
</evidence>
<comment type="caution">
    <text evidence="1">The sequence shown here is derived from an EMBL/GenBank/DDBJ whole genome shotgun (WGS) entry which is preliminary data.</text>
</comment>
<protein>
    <submittedName>
        <fullName evidence="1">Uncharacterized protein</fullName>
    </submittedName>
</protein>
<proteinExistence type="predicted"/>
<dbReference type="EMBL" id="CM023491">
    <property type="protein sequence ID" value="KAH6940733.1"/>
    <property type="molecule type" value="Genomic_DNA"/>
</dbReference>
<name>A0ACB7T1B8_HYAAI</name>
<dbReference type="Proteomes" id="UP000821845">
    <property type="component" value="Chromosome 11"/>
</dbReference>
<accession>A0ACB7T1B8</accession>
<keyword evidence="2" id="KW-1185">Reference proteome</keyword>
<sequence>MPECRGRVSCESPETEMAARLLDAQVTVDDLWHVFYFLLPRCLPWLLLVFRRQAHSMSAVGSKPSRLPYSRWTSHNPLLDPVPKLAEEVNST</sequence>
<organism evidence="1 2">
    <name type="scientific">Hyalomma asiaticum</name>
    <name type="common">Tick</name>
    <dbReference type="NCBI Taxonomy" id="266040"/>
    <lineage>
        <taxon>Eukaryota</taxon>
        <taxon>Metazoa</taxon>
        <taxon>Ecdysozoa</taxon>
        <taxon>Arthropoda</taxon>
        <taxon>Chelicerata</taxon>
        <taxon>Arachnida</taxon>
        <taxon>Acari</taxon>
        <taxon>Parasitiformes</taxon>
        <taxon>Ixodida</taxon>
        <taxon>Ixodoidea</taxon>
        <taxon>Ixodidae</taxon>
        <taxon>Hyalomminae</taxon>
        <taxon>Hyalomma</taxon>
    </lineage>
</organism>
<gene>
    <name evidence="1" type="ORF">HPB50_005774</name>
</gene>
<reference evidence="1" key="1">
    <citation type="submission" date="2020-05" db="EMBL/GenBank/DDBJ databases">
        <title>Large-scale comparative analyses of tick genomes elucidate their genetic diversity and vector capacities.</title>
        <authorList>
            <person name="Jia N."/>
            <person name="Wang J."/>
            <person name="Shi W."/>
            <person name="Du L."/>
            <person name="Sun Y."/>
            <person name="Zhan W."/>
            <person name="Jiang J."/>
            <person name="Wang Q."/>
            <person name="Zhang B."/>
            <person name="Ji P."/>
            <person name="Sakyi L.B."/>
            <person name="Cui X."/>
            <person name="Yuan T."/>
            <person name="Jiang B."/>
            <person name="Yang W."/>
            <person name="Lam T.T.-Y."/>
            <person name="Chang Q."/>
            <person name="Ding S."/>
            <person name="Wang X."/>
            <person name="Zhu J."/>
            <person name="Ruan X."/>
            <person name="Zhao L."/>
            <person name="Wei J."/>
            <person name="Que T."/>
            <person name="Du C."/>
            <person name="Cheng J."/>
            <person name="Dai P."/>
            <person name="Han X."/>
            <person name="Huang E."/>
            <person name="Gao Y."/>
            <person name="Liu J."/>
            <person name="Shao H."/>
            <person name="Ye R."/>
            <person name="Li L."/>
            <person name="Wei W."/>
            <person name="Wang X."/>
            <person name="Wang C."/>
            <person name="Yang T."/>
            <person name="Huo Q."/>
            <person name="Li W."/>
            <person name="Guo W."/>
            <person name="Chen H."/>
            <person name="Zhou L."/>
            <person name="Ni X."/>
            <person name="Tian J."/>
            <person name="Zhou Y."/>
            <person name="Sheng Y."/>
            <person name="Liu T."/>
            <person name="Pan Y."/>
            <person name="Xia L."/>
            <person name="Li J."/>
            <person name="Zhao F."/>
            <person name="Cao W."/>
        </authorList>
    </citation>
    <scope>NUCLEOTIDE SEQUENCE</scope>
    <source>
        <strain evidence="1">Hyas-2018</strain>
    </source>
</reference>